<gene>
    <name evidence="1" type="ORF">L873DRAFT_1437829</name>
</gene>
<reference evidence="1 2" key="1">
    <citation type="journal article" date="2018" name="Nat. Ecol. Evol.">
        <title>Pezizomycetes genomes reveal the molecular basis of ectomycorrhizal truffle lifestyle.</title>
        <authorList>
            <person name="Murat C."/>
            <person name="Payen T."/>
            <person name="Noel B."/>
            <person name="Kuo A."/>
            <person name="Morin E."/>
            <person name="Chen J."/>
            <person name="Kohler A."/>
            <person name="Krizsan K."/>
            <person name="Balestrini R."/>
            <person name="Da Silva C."/>
            <person name="Montanini B."/>
            <person name="Hainaut M."/>
            <person name="Levati E."/>
            <person name="Barry K.W."/>
            <person name="Belfiori B."/>
            <person name="Cichocki N."/>
            <person name="Clum A."/>
            <person name="Dockter R.B."/>
            <person name="Fauchery L."/>
            <person name="Guy J."/>
            <person name="Iotti M."/>
            <person name="Le Tacon F."/>
            <person name="Lindquist E.A."/>
            <person name="Lipzen A."/>
            <person name="Malagnac F."/>
            <person name="Mello A."/>
            <person name="Molinier V."/>
            <person name="Miyauchi S."/>
            <person name="Poulain J."/>
            <person name="Riccioni C."/>
            <person name="Rubini A."/>
            <person name="Sitrit Y."/>
            <person name="Splivallo R."/>
            <person name="Traeger S."/>
            <person name="Wang M."/>
            <person name="Zifcakova L."/>
            <person name="Wipf D."/>
            <person name="Zambonelli A."/>
            <person name="Paolocci F."/>
            <person name="Nowrousian M."/>
            <person name="Ottonello S."/>
            <person name="Baldrian P."/>
            <person name="Spatafora J.W."/>
            <person name="Henrissat B."/>
            <person name="Nagy L.G."/>
            <person name="Aury J.M."/>
            <person name="Wincker P."/>
            <person name="Grigoriev I.V."/>
            <person name="Bonfante P."/>
            <person name="Martin F.M."/>
        </authorList>
    </citation>
    <scope>NUCLEOTIDE SEQUENCE [LARGE SCALE GENOMIC DNA]</scope>
    <source>
        <strain evidence="1 2">120613-1</strain>
    </source>
</reference>
<evidence type="ECO:0000313" key="2">
    <source>
        <dbReference type="Proteomes" id="UP000276215"/>
    </source>
</evidence>
<evidence type="ECO:0000313" key="1">
    <source>
        <dbReference type="EMBL" id="RPA94351.1"/>
    </source>
</evidence>
<dbReference type="EMBL" id="ML120438">
    <property type="protein sequence ID" value="RPA94351.1"/>
    <property type="molecule type" value="Genomic_DNA"/>
</dbReference>
<protein>
    <submittedName>
        <fullName evidence="1">Uncharacterized protein</fullName>
    </submittedName>
</protein>
<dbReference type="OrthoDB" id="5365583at2759"/>
<dbReference type="AlphaFoldDB" id="A0A3N4JCD9"/>
<accession>A0A3N4JCD9</accession>
<proteinExistence type="predicted"/>
<organism evidence="1 2">
    <name type="scientific">Choiromyces venosus 120613-1</name>
    <dbReference type="NCBI Taxonomy" id="1336337"/>
    <lineage>
        <taxon>Eukaryota</taxon>
        <taxon>Fungi</taxon>
        <taxon>Dikarya</taxon>
        <taxon>Ascomycota</taxon>
        <taxon>Pezizomycotina</taxon>
        <taxon>Pezizomycetes</taxon>
        <taxon>Pezizales</taxon>
        <taxon>Tuberaceae</taxon>
        <taxon>Choiromyces</taxon>
    </lineage>
</organism>
<keyword evidence="2" id="KW-1185">Reference proteome</keyword>
<name>A0A3N4JCD9_9PEZI</name>
<dbReference type="Proteomes" id="UP000276215">
    <property type="component" value="Unassembled WGS sequence"/>
</dbReference>
<sequence length="90" mass="10147">MPEPPTTRQMAMLFITFTCLGPNARTCLESISVMSDDDYNRGLGTYPDHVDHEIDTFILQGGYLMVEGTVHQEASHRIAIMDPSDDRLFL</sequence>